<dbReference type="STRING" id="6205.A0A0R3WV94"/>
<dbReference type="Proteomes" id="UP000274429">
    <property type="component" value="Unassembled WGS sequence"/>
</dbReference>
<gene>
    <name evidence="2" type="ORF">TTAC_LOCUS4669</name>
</gene>
<name>A0A0R3WV94_HYDTA</name>
<dbReference type="AlphaFoldDB" id="A0A0R3WV94"/>
<reference evidence="2 3" key="2">
    <citation type="submission" date="2018-11" db="EMBL/GenBank/DDBJ databases">
        <authorList>
            <consortium name="Pathogen Informatics"/>
        </authorList>
    </citation>
    <scope>NUCLEOTIDE SEQUENCE [LARGE SCALE GENOMIC DNA]</scope>
</reference>
<dbReference type="OrthoDB" id="10515510at2759"/>
<evidence type="ECO:0000313" key="2">
    <source>
        <dbReference type="EMBL" id="VDM25408.1"/>
    </source>
</evidence>
<sequence>MLFSLVFQTITIDLSLYTRIRGELVDFCVDSCNNFDPSMWSKEPQFCSVIETSRGLITYYTLDSRRRVDGSAGLASCTDFQRDYLSSDLDRSEGTSESSLTCLATPALLIADIQELARSLLTNHVVSIFVAINPFSFSTMQENYDGQYIRCLELEKDNLRLKTEVDLTGGQISINTKRELECLRSLQKKTEDEQNAWNSHKQREEARLEREDQKLKNLAKDLAEKQKQYEEDRRTLQELIDLHARRGIDVSRLRGHGSTTTLYTSPQLELDRSPNSCLSHNPSSRSEGDAVGIFTCS</sequence>
<evidence type="ECO:0000256" key="1">
    <source>
        <dbReference type="SAM" id="MobiDB-lite"/>
    </source>
</evidence>
<feature type="compositionally biased region" description="Polar residues" evidence="1">
    <location>
        <begin position="266"/>
        <end position="285"/>
    </location>
</feature>
<reference evidence="4" key="1">
    <citation type="submission" date="2017-02" db="UniProtKB">
        <authorList>
            <consortium name="WormBaseParasite"/>
        </authorList>
    </citation>
    <scope>IDENTIFICATION</scope>
</reference>
<evidence type="ECO:0000313" key="3">
    <source>
        <dbReference type="Proteomes" id="UP000274429"/>
    </source>
</evidence>
<feature type="region of interest" description="Disordered" evidence="1">
    <location>
        <begin position="266"/>
        <end position="291"/>
    </location>
</feature>
<accession>A0A0R3WV94</accession>
<evidence type="ECO:0000313" key="4">
    <source>
        <dbReference type="WBParaSite" id="TTAC_0000468401-mRNA-1"/>
    </source>
</evidence>
<feature type="region of interest" description="Disordered" evidence="1">
    <location>
        <begin position="191"/>
        <end position="210"/>
    </location>
</feature>
<organism evidence="4">
    <name type="scientific">Hydatigena taeniaeformis</name>
    <name type="common">Feline tapeworm</name>
    <name type="synonym">Taenia taeniaeformis</name>
    <dbReference type="NCBI Taxonomy" id="6205"/>
    <lineage>
        <taxon>Eukaryota</taxon>
        <taxon>Metazoa</taxon>
        <taxon>Spiralia</taxon>
        <taxon>Lophotrochozoa</taxon>
        <taxon>Platyhelminthes</taxon>
        <taxon>Cestoda</taxon>
        <taxon>Eucestoda</taxon>
        <taxon>Cyclophyllidea</taxon>
        <taxon>Taeniidae</taxon>
        <taxon>Hydatigera</taxon>
    </lineage>
</organism>
<dbReference type="EMBL" id="UYWX01005013">
    <property type="protein sequence ID" value="VDM25408.1"/>
    <property type="molecule type" value="Genomic_DNA"/>
</dbReference>
<feature type="compositionally biased region" description="Basic and acidic residues" evidence="1">
    <location>
        <begin position="201"/>
        <end position="210"/>
    </location>
</feature>
<protein>
    <submittedName>
        <fullName evidence="4">Kinesin motor domain-containing protein</fullName>
    </submittedName>
</protein>
<dbReference type="WBParaSite" id="TTAC_0000468401-mRNA-1">
    <property type="protein sequence ID" value="TTAC_0000468401-mRNA-1"/>
    <property type="gene ID" value="TTAC_0000468401"/>
</dbReference>
<keyword evidence="3" id="KW-1185">Reference proteome</keyword>
<proteinExistence type="predicted"/>